<keyword evidence="9" id="KW-0131">Cell cycle</keyword>
<evidence type="ECO:0000256" key="3">
    <source>
        <dbReference type="ARBA" id="ARBA00005597"/>
    </source>
</evidence>
<dbReference type="SMART" id="SM00968">
    <property type="entry name" value="SMC_hinge"/>
    <property type="match status" value="1"/>
</dbReference>
<gene>
    <name evidence="14" type="ORF">DM02DRAFT_609793</name>
</gene>
<dbReference type="PANTHER" id="PTHR18937">
    <property type="entry name" value="STRUCTURAL MAINTENANCE OF CHROMOSOMES SMC FAMILY MEMBER"/>
    <property type="match status" value="1"/>
</dbReference>
<dbReference type="GO" id="GO:0007062">
    <property type="term" value="P:sister chromatid cohesion"/>
    <property type="evidence" value="ECO:0007669"/>
    <property type="project" value="InterPro"/>
</dbReference>
<dbReference type="InterPro" id="IPR024704">
    <property type="entry name" value="SMC"/>
</dbReference>
<keyword evidence="4" id="KW-0158">Chromosome</keyword>
<evidence type="ECO:0000256" key="2">
    <source>
        <dbReference type="ARBA" id="ARBA00004286"/>
    </source>
</evidence>
<dbReference type="GO" id="GO:0016887">
    <property type="term" value="F:ATP hydrolysis activity"/>
    <property type="evidence" value="ECO:0007669"/>
    <property type="project" value="InterPro"/>
</dbReference>
<feature type="region of interest" description="Disordered" evidence="12">
    <location>
        <begin position="78"/>
        <end position="108"/>
    </location>
</feature>
<accession>A0A2V1EAE2</accession>
<feature type="coiled-coil region" evidence="11">
    <location>
        <begin position="733"/>
        <end position="802"/>
    </location>
</feature>
<dbReference type="Gene3D" id="1.20.1060.20">
    <property type="match status" value="1"/>
</dbReference>
<evidence type="ECO:0000256" key="11">
    <source>
        <dbReference type="SAM" id="Coils"/>
    </source>
</evidence>
<evidence type="ECO:0000256" key="8">
    <source>
        <dbReference type="ARBA" id="ARBA00023242"/>
    </source>
</evidence>
<dbReference type="GO" id="GO:0003677">
    <property type="term" value="F:DNA binding"/>
    <property type="evidence" value="ECO:0007669"/>
    <property type="project" value="TreeGrafter"/>
</dbReference>
<organism evidence="14 15">
    <name type="scientific">Periconia macrospinosa</name>
    <dbReference type="NCBI Taxonomy" id="97972"/>
    <lineage>
        <taxon>Eukaryota</taxon>
        <taxon>Fungi</taxon>
        <taxon>Dikarya</taxon>
        <taxon>Ascomycota</taxon>
        <taxon>Pezizomycotina</taxon>
        <taxon>Dothideomycetes</taxon>
        <taxon>Pleosporomycetidae</taxon>
        <taxon>Pleosporales</taxon>
        <taxon>Massarineae</taxon>
        <taxon>Periconiaceae</taxon>
        <taxon>Periconia</taxon>
    </lineage>
</organism>
<comment type="similarity">
    <text evidence="3">Belongs to the SMC family. SMC1 subfamily.</text>
</comment>
<proteinExistence type="inferred from homology"/>
<evidence type="ECO:0000256" key="9">
    <source>
        <dbReference type="ARBA" id="ARBA00023306"/>
    </source>
</evidence>
<protein>
    <recommendedName>
        <fullName evidence="10">Structural maintenance of chromosomes protein</fullName>
    </recommendedName>
</protein>
<dbReference type="Pfam" id="PF06470">
    <property type="entry name" value="SMC_hinge"/>
    <property type="match status" value="1"/>
</dbReference>
<feature type="coiled-coil region" evidence="11">
    <location>
        <begin position="424"/>
        <end position="493"/>
    </location>
</feature>
<dbReference type="OrthoDB" id="5575062at2759"/>
<evidence type="ECO:0000256" key="6">
    <source>
        <dbReference type="ARBA" id="ARBA00022776"/>
    </source>
</evidence>
<dbReference type="GO" id="GO:0005524">
    <property type="term" value="F:ATP binding"/>
    <property type="evidence" value="ECO:0007669"/>
    <property type="project" value="InterPro"/>
</dbReference>
<dbReference type="InterPro" id="IPR003395">
    <property type="entry name" value="RecF/RecN/SMC_N"/>
</dbReference>
<feature type="coiled-coil region" evidence="11">
    <location>
        <begin position="338"/>
        <end position="393"/>
    </location>
</feature>
<keyword evidence="8 10" id="KW-0539">Nucleus</keyword>
<dbReference type="InterPro" id="IPR036277">
    <property type="entry name" value="SMC_hinge_sf"/>
</dbReference>
<dbReference type="InterPro" id="IPR010935">
    <property type="entry name" value="SMC_hinge"/>
</dbReference>
<keyword evidence="5" id="KW-0132">Cell division</keyword>
<keyword evidence="15" id="KW-1185">Reference proteome</keyword>
<evidence type="ECO:0000256" key="12">
    <source>
        <dbReference type="SAM" id="MobiDB-lite"/>
    </source>
</evidence>
<sequence>MGKLVRLELYNFKTYRGKHVLPFGDSYFTSIIGPNGSGKSNSMDAISFVLGIKSASLRSRELRELVYRGRIIQTSKTAVDDATAAAQDPQEQAAPETQEEDSQKGDPKTAWVEAVFEDDADQLHRWRRTITTAGQSEYRINGRVVTAKAYNEALEEHGILVKARAFLIPQGEVEEVAKKPPKEITYMIEQISGSLEKKADYEKLKAEADEAAEDNSQFLYQRRQINTEIKMDTELVAEAKAFERKVAERDEANVTHIMWKLYHHQQLIQKARNKISSHQEELKEHKRGVEKYQQKVNEATQAEVKVKRDISKTNNSISSKAKEVEDAQSKLVPVEEKIRITEQEVAKLDERIIALEKERDSQSAALTDFDKKLAQVKAAEEKWEAERAAAAQQQGRELTAQDEQEYNRLRSEVSKQTHVNQVEIDRLRREVGTEREHARNLQQKVDGYQSTVDRLTEEVSQLQERLKDRKTTLKELQKERASKKQELNKLQSDRQHIHSQYTEWNQNLQEILYKLRNAESGRRETRRDQQTREVVLKMKRAFGVGVRGRLKDLIKPKQKKYDTAVGTLIGRNMDAVIVDTDQIARDCIQFLKEEKLFQMTIIPLDSVTISAINQNLKGMHEGMRLGVDCIDYPPHLERAISSICGDAVICDTLKLARCLRFERNPPIQCKAVTLDGSVISRSSNMTGGTINGPGNNQQQQWGDQEIETLQQKAEGIRAQLAALPNLDAKRREEDQLTIDLNALDDLIRQYQNEINTLERNIKDRTKELNHDNGLLRQEKPKYEEAAQRLRNKEEDLRNTEVSVNSVADQVFAAFCQRLGYASIRDYEAQQGTAQQEAAEKRLVFRKQRSTLENMRSNVQERLNAVLERIKSAEERRDRNHIALEGHHTEQEELQNSIDHFKAELEELQERLTELEQKKNERTAVVKEARRKLDSRNDKVRGVLKDVDDQEQIIKSRAAERYILLKKCRLDEIKIPLTADSAALTSLPMTDPARQDPDEMDVDQPDTTQIEQPTFDDYGIEPDFEELDEELRVELDEIVEEEDAEDDQIQTRAITRFKDAEGKLTDAIASLDAEISKANPNMKASERLVAAKEKLEQIETSFIAARRRALEAKARFEEVKEKRFELFMKAYDHIHDNILQVYQKLTESEQFPLGGTAYLDLEDSTEPYLAGVKYHAMPPLKRFRDMEHLSGGERTIAALALIFAIHSYQPSPFFVLDEVDAALDNVNVGRVAKYITKSAGPGTQFIVITHKAGLFQESETLVGIMRDQSKMSSKAISLDLRKYQ</sequence>
<dbReference type="CDD" id="cd03275">
    <property type="entry name" value="ABC_SMC1_euk"/>
    <property type="match status" value="1"/>
</dbReference>
<dbReference type="Gene3D" id="3.40.50.300">
    <property type="entry name" value="P-loop containing nucleotide triphosphate hydrolases"/>
    <property type="match status" value="2"/>
</dbReference>
<evidence type="ECO:0000256" key="1">
    <source>
        <dbReference type="ARBA" id="ARBA00004123"/>
    </source>
</evidence>
<dbReference type="SUPFAM" id="SSF52540">
    <property type="entry name" value="P-loop containing nucleoside triphosphate hydrolases"/>
    <property type="match status" value="1"/>
</dbReference>
<dbReference type="SUPFAM" id="SSF75553">
    <property type="entry name" value="Smc hinge domain"/>
    <property type="match status" value="1"/>
</dbReference>
<feature type="region of interest" description="Disordered" evidence="12">
    <location>
        <begin position="987"/>
        <end position="1017"/>
    </location>
</feature>
<evidence type="ECO:0000256" key="10">
    <source>
        <dbReference type="PIRNR" id="PIRNR005719"/>
    </source>
</evidence>
<feature type="coiled-coil region" evidence="11">
    <location>
        <begin position="268"/>
        <end position="309"/>
    </location>
</feature>
<feature type="compositionally biased region" description="Low complexity" evidence="12">
    <location>
        <begin position="80"/>
        <end position="96"/>
    </location>
</feature>
<dbReference type="GO" id="GO:0008278">
    <property type="term" value="C:cohesin complex"/>
    <property type="evidence" value="ECO:0007669"/>
    <property type="project" value="InterPro"/>
</dbReference>
<dbReference type="Proteomes" id="UP000244855">
    <property type="component" value="Unassembled WGS sequence"/>
</dbReference>
<dbReference type="InterPro" id="IPR028468">
    <property type="entry name" value="Smc1_ABC"/>
</dbReference>
<dbReference type="PIRSF" id="PIRSF005719">
    <property type="entry name" value="SMC"/>
    <property type="match status" value="1"/>
</dbReference>
<dbReference type="STRING" id="97972.A0A2V1EAE2"/>
<evidence type="ECO:0000256" key="4">
    <source>
        <dbReference type="ARBA" id="ARBA00022454"/>
    </source>
</evidence>
<dbReference type="SUPFAM" id="SSF161270">
    <property type="entry name" value="PspA lactotransferrin-binding region"/>
    <property type="match status" value="1"/>
</dbReference>
<evidence type="ECO:0000256" key="7">
    <source>
        <dbReference type="ARBA" id="ARBA00023054"/>
    </source>
</evidence>
<dbReference type="Gene3D" id="3.30.70.1620">
    <property type="match status" value="1"/>
</dbReference>
<evidence type="ECO:0000313" key="14">
    <source>
        <dbReference type="EMBL" id="PVI06614.1"/>
    </source>
</evidence>
<reference evidence="14 15" key="1">
    <citation type="journal article" date="2018" name="Sci. Rep.">
        <title>Comparative genomics provides insights into the lifestyle and reveals functional heterogeneity of dark septate endophytic fungi.</title>
        <authorList>
            <person name="Knapp D.G."/>
            <person name="Nemeth J.B."/>
            <person name="Barry K."/>
            <person name="Hainaut M."/>
            <person name="Henrissat B."/>
            <person name="Johnson J."/>
            <person name="Kuo A."/>
            <person name="Lim J.H.P."/>
            <person name="Lipzen A."/>
            <person name="Nolan M."/>
            <person name="Ohm R.A."/>
            <person name="Tamas L."/>
            <person name="Grigoriev I.V."/>
            <person name="Spatafora J.W."/>
            <person name="Nagy L.G."/>
            <person name="Kovacs G.M."/>
        </authorList>
    </citation>
    <scope>NUCLEOTIDE SEQUENCE [LARGE SCALE GENOMIC DNA]</scope>
    <source>
        <strain evidence="14 15">DSE2036</strain>
    </source>
</reference>
<name>A0A2V1EAE2_9PLEO</name>
<dbReference type="GO" id="GO:0051301">
    <property type="term" value="P:cell division"/>
    <property type="evidence" value="ECO:0007669"/>
    <property type="project" value="UniProtKB-KW"/>
</dbReference>
<dbReference type="GO" id="GO:0005634">
    <property type="term" value="C:nucleus"/>
    <property type="evidence" value="ECO:0007669"/>
    <property type="project" value="UniProtKB-SubCell"/>
</dbReference>
<dbReference type="InterPro" id="IPR027417">
    <property type="entry name" value="P-loop_NTPase"/>
</dbReference>
<evidence type="ECO:0000256" key="5">
    <source>
        <dbReference type="ARBA" id="ARBA00022618"/>
    </source>
</evidence>
<dbReference type="Pfam" id="PF02463">
    <property type="entry name" value="SMC_N"/>
    <property type="match status" value="1"/>
</dbReference>
<keyword evidence="6" id="KW-0498">Mitosis</keyword>
<keyword evidence="7 11" id="KW-0175">Coiled coil</keyword>
<dbReference type="EMBL" id="KZ805308">
    <property type="protein sequence ID" value="PVI06614.1"/>
    <property type="molecule type" value="Genomic_DNA"/>
</dbReference>
<comment type="subcellular location">
    <subcellularLocation>
        <location evidence="2">Chromosome</location>
    </subcellularLocation>
    <subcellularLocation>
        <location evidence="1 10">Nucleus</location>
    </subcellularLocation>
</comment>
<dbReference type="PANTHER" id="PTHR18937:SF12">
    <property type="entry name" value="STRUCTURAL MAINTENANCE OF CHROMOSOMES PROTEIN"/>
    <property type="match status" value="1"/>
</dbReference>
<feature type="coiled-coil region" evidence="11">
    <location>
        <begin position="848"/>
        <end position="931"/>
    </location>
</feature>
<feature type="domain" description="SMC hinge" evidence="13">
    <location>
        <begin position="544"/>
        <end position="660"/>
    </location>
</feature>
<evidence type="ECO:0000259" key="13">
    <source>
        <dbReference type="SMART" id="SM00968"/>
    </source>
</evidence>
<evidence type="ECO:0000313" key="15">
    <source>
        <dbReference type="Proteomes" id="UP000244855"/>
    </source>
</evidence>